<keyword evidence="5 7" id="KW-1133">Transmembrane helix</keyword>
<feature type="transmembrane region" description="Helical" evidence="7">
    <location>
        <begin position="98"/>
        <end position="115"/>
    </location>
</feature>
<organism evidence="8 9">
    <name type="scientific">Hymenobacter gummosus</name>
    <dbReference type="NCBI Taxonomy" id="1776032"/>
    <lineage>
        <taxon>Bacteria</taxon>
        <taxon>Pseudomonadati</taxon>
        <taxon>Bacteroidota</taxon>
        <taxon>Cytophagia</taxon>
        <taxon>Cytophagales</taxon>
        <taxon>Hymenobacteraceae</taxon>
        <taxon>Hymenobacter</taxon>
    </lineage>
</organism>
<dbReference type="OrthoDB" id="805991at2"/>
<dbReference type="InterPro" id="IPR032808">
    <property type="entry name" value="DoxX"/>
</dbReference>
<evidence type="ECO:0000256" key="3">
    <source>
        <dbReference type="ARBA" id="ARBA00022475"/>
    </source>
</evidence>
<evidence type="ECO:0000256" key="4">
    <source>
        <dbReference type="ARBA" id="ARBA00022692"/>
    </source>
</evidence>
<evidence type="ECO:0000256" key="7">
    <source>
        <dbReference type="SAM" id="Phobius"/>
    </source>
</evidence>
<gene>
    <name evidence="8" type="ORF">EJV47_03785</name>
</gene>
<comment type="similarity">
    <text evidence="2">Belongs to the DoxX family.</text>
</comment>
<comment type="caution">
    <text evidence="8">The sequence shown here is derived from an EMBL/GenBank/DDBJ whole genome shotgun (WGS) entry which is preliminary data.</text>
</comment>
<dbReference type="AlphaFoldDB" id="A0A3S0JG45"/>
<dbReference type="EMBL" id="RXOF01000002">
    <property type="protein sequence ID" value="RTQ52156.1"/>
    <property type="molecule type" value="Genomic_DNA"/>
</dbReference>
<dbReference type="PANTHER" id="PTHR33452:SF1">
    <property type="entry name" value="INNER MEMBRANE PROTEIN YPHA-RELATED"/>
    <property type="match status" value="1"/>
</dbReference>
<reference evidence="8 9" key="1">
    <citation type="submission" date="2018-12" db="EMBL/GenBank/DDBJ databases">
        <title>Hymenobacter gummosus sp. nov., isolated from a spring.</title>
        <authorList>
            <person name="Nie L."/>
        </authorList>
    </citation>
    <scope>NUCLEOTIDE SEQUENCE [LARGE SCALE GENOMIC DNA]</scope>
    <source>
        <strain evidence="8 9">KCTC 52166</strain>
    </source>
</reference>
<sequence>MKKLLFSATPLPSRAIDVAWLLFRLHVGLSIADGAGWPKLTNLVALASARMPGPPDWFVQQVAGLGFTFPSAYFWAGAAVYGEFVGGLLIALGLFTRWSGLQLAFQFFVVAFLWYEDPSPITGMYFQQLLFWAFVVITAVGPGRYSLDYWLTRRAAVAAPAPAAEAAVAAPDQRRRPAVMGAAVLAGLLVATISWAGGISSHLLIEPGKQFVLGGGQPGRFKVEARNVGPVPVEFKERPRGGGLFGKATLAPGQRATLSFLPGSAALLLNPSGQTATLNLRISGDTGSLRMDYEANGQK</sequence>
<protein>
    <submittedName>
        <fullName evidence="8">DoxX family protein</fullName>
    </submittedName>
</protein>
<feature type="transmembrane region" description="Helical" evidence="7">
    <location>
        <begin position="72"/>
        <end position="91"/>
    </location>
</feature>
<dbReference type="Pfam" id="PF07681">
    <property type="entry name" value="DoxX"/>
    <property type="match status" value="1"/>
</dbReference>
<dbReference type="RefSeq" id="WP_126691813.1">
    <property type="nucleotide sequence ID" value="NZ_RXOF01000002.1"/>
</dbReference>
<name>A0A3S0JG45_9BACT</name>
<dbReference type="Proteomes" id="UP000282184">
    <property type="component" value="Unassembled WGS sequence"/>
</dbReference>
<evidence type="ECO:0000256" key="1">
    <source>
        <dbReference type="ARBA" id="ARBA00004651"/>
    </source>
</evidence>
<keyword evidence="3" id="KW-1003">Cell membrane</keyword>
<keyword evidence="4 7" id="KW-0812">Transmembrane</keyword>
<evidence type="ECO:0000313" key="8">
    <source>
        <dbReference type="EMBL" id="RTQ52156.1"/>
    </source>
</evidence>
<dbReference type="PANTHER" id="PTHR33452">
    <property type="entry name" value="OXIDOREDUCTASE CATD-RELATED"/>
    <property type="match status" value="1"/>
</dbReference>
<evidence type="ECO:0000313" key="9">
    <source>
        <dbReference type="Proteomes" id="UP000282184"/>
    </source>
</evidence>
<keyword evidence="9" id="KW-1185">Reference proteome</keyword>
<accession>A0A3S0JG45</accession>
<evidence type="ECO:0000256" key="5">
    <source>
        <dbReference type="ARBA" id="ARBA00022989"/>
    </source>
</evidence>
<feature type="transmembrane region" description="Helical" evidence="7">
    <location>
        <begin position="178"/>
        <end position="197"/>
    </location>
</feature>
<dbReference type="InterPro" id="IPR051907">
    <property type="entry name" value="DoxX-like_oxidoreductase"/>
</dbReference>
<dbReference type="GO" id="GO:0005886">
    <property type="term" value="C:plasma membrane"/>
    <property type="evidence" value="ECO:0007669"/>
    <property type="project" value="UniProtKB-SubCell"/>
</dbReference>
<proteinExistence type="inferred from homology"/>
<comment type="subcellular location">
    <subcellularLocation>
        <location evidence="1">Cell membrane</location>
        <topology evidence="1">Multi-pass membrane protein</topology>
    </subcellularLocation>
</comment>
<evidence type="ECO:0000256" key="2">
    <source>
        <dbReference type="ARBA" id="ARBA00006679"/>
    </source>
</evidence>
<evidence type="ECO:0000256" key="6">
    <source>
        <dbReference type="ARBA" id="ARBA00023136"/>
    </source>
</evidence>
<keyword evidence="6 7" id="KW-0472">Membrane</keyword>
<feature type="transmembrane region" description="Helical" evidence="7">
    <location>
        <begin position="127"/>
        <end position="147"/>
    </location>
</feature>